<evidence type="ECO:0000256" key="4">
    <source>
        <dbReference type="ARBA" id="ARBA00022989"/>
    </source>
</evidence>
<comment type="subcellular location">
    <subcellularLocation>
        <location evidence="1">Cell membrane</location>
        <topology evidence="1">Multi-pass membrane protein</topology>
    </subcellularLocation>
</comment>
<keyword evidence="3 7" id="KW-0812">Transmembrane</keyword>
<evidence type="ECO:0000256" key="5">
    <source>
        <dbReference type="ARBA" id="ARBA00023136"/>
    </source>
</evidence>
<sequence length="172" mass="18223">MQQSEQTDPIGAPRKVPTAKDFPATGPFSLAAPGPRFGARALDLSIVALPVLIVIAVTAKTIDGQLQFDVPSWLVPAALALGVLYEFVFTLFVQRTLGKMLFGLRVVRYVDGGRPTATQSGLRSLLPWSPLALPLGPFGFAAVLMIFGTGIGGELHRGWPDVVGGTLVISTR</sequence>
<evidence type="ECO:0000313" key="10">
    <source>
        <dbReference type="EMBL" id="CAB4635498.1"/>
    </source>
</evidence>
<gene>
    <name evidence="9" type="ORF">UFOPK1827_01017</name>
    <name evidence="10" type="ORF">UFOPK2000_00995</name>
</gene>
<feature type="region of interest" description="Disordered" evidence="6">
    <location>
        <begin position="1"/>
        <end position="20"/>
    </location>
</feature>
<dbReference type="AlphaFoldDB" id="A0A6J6H2G9"/>
<evidence type="ECO:0000256" key="1">
    <source>
        <dbReference type="ARBA" id="ARBA00004651"/>
    </source>
</evidence>
<dbReference type="Pfam" id="PF06271">
    <property type="entry name" value="RDD"/>
    <property type="match status" value="1"/>
</dbReference>
<dbReference type="InterPro" id="IPR010432">
    <property type="entry name" value="RDD"/>
</dbReference>
<dbReference type="GO" id="GO:0005886">
    <property type="term" value="C:plasma membrane"/>
    <property type="evidence" value="ECO:0007669"/>
    <property type="project" value="UniProtKB-SubCell"/>
</dbReference>
<keyword evidence="5 7" id="KW-0472">Membrane</keyword>
<evidence type="ECO:0000313" key="9">
    <source>
        <dbReference type="EMBL" id="CAB4606880.1"/>
    </source>
</evidence>
<reference evidence="9" key="1">
    <citation type="submission" date="2020-05" db="EMBL/GenBank/DDBJ databases">
        <authorList>
            <person name="Chiriac C."/>
            <person name="Salcher M."/>
            <person name="Ghai R."/>
            <person name="Kavagutti S V."/>
        </authorList>
    </citation>
    <scope>NUCLEOTIDE SEQUENCE</scope>
</reference>
<evidence type="ECO:0000259" key="8">
    <source>
        <dbReference type="Pfam" id="PF06271"/>
    </source>
</evidence>
<feature type="transmembrane region" description="Helical" evidence="7">
    <location>
        <begin position="74"/>
        <end position="93"/>
    </location>
</feature>
<proteinExistence type="predicted"/>
<evidence type="ECO:0000256" key="6">
    <source>
        <dbReference type="SAM" id="MobiDB-lite"/>
    </source>
</evidence>
<dbReference type="EMBL" id="CAEZVK010000104">
    <property type="protein sequence ID" value="CAB4635498.1"/>
    <property type="molecule type" value="Genomic_DNA"/>
</dbReference>
<protein>
    <submittedName>
        <fullName evidence="9">Unannotated protein</fullName>
    </submittedName>
</protein>
<dbReference type="InterPro" id="IPR051791">
    <property type="entry name" value="Pra-immunoreactive"/>
</dbReference>
<dbReference type="EMBL" id="CAEZUO010000042">
    <property type="protein sequence ID" value="CAB4606880.1"/>
    <property type="molecule type" value="Genomic_DNA"/>
</dbReference>
<dbReference type="PANTHER" id="PTHR36115">
    <property type="entry name" value="PROLINE-RICH ANTIGEN HOMOLOG-RELATED"/>
    <property type="match status" value="1"/>
</dbReference>
<evidence type="ECO:0000256" key="3">
    <source>
        <dbReference type="ARBA" id="ARBA00022692"/>
    </source>
</evidence>
<feature type="domain" description="RDD" evidence="8">
    <location>
        <begin position="31"/>
        <end position="163"/>
    </location>
</feature>
<feature type="transmembrane region" description="Helical" evidence="7">
    <location>
        <begin position="41"/>
        <end position="62"/>
    </location>
</feature>
<evidence type="ECO:0000256" key="7">
    <source>
        <dbReference type="SAM" id="Phobius"/>
    </source>
</evidence>
<keyword evidence="4 7" id="KW-1133">Transmembrane helix</keyword>
<evidence type="ECO:0000256" key="2">
    <source>
        <dbReference type="ARBA" id="ARBA00022475"/>
    </source>
</evidence>
<name>A0A6J6H2G9_9ZZZZ</name>
<keyword evidence="2" id="KW-1003">Cell membrane</keyword>
<accession>A0A6J6H2G9</accession>
<organism evidence="9">
    <name type="scientific">freshwater metagenome</name>
    <dbReference type="NCBI Taxonomy" id="449393"/>
    <lineage>
        <taxon>unclassified sequences</taxon>
        <taxon>metagenomes</taxon>
        <taxon>ecological metagenomes</taxon>
    </lineage>
</organism>
<feature type="transmembrane region" description="Helical" evidence="7">
    <location>
        <begin position="131"/>
        <end position="151"/>
    </location>
</feature>